<dbReference type="EMBL" id="CP010429">
    <property type="protein sequence ID" value="AKD54490.1"/>
    <property type="molecule type" value="Genomic_DNA"/>
</dbReference>
<accession>A0A0E3ZUI8</accession>
<evidence type="ECO:0000256" key="2">
    <source>
        <dbReference type="ARBA" id="ARBA00012438"/>
    </source>
</evidence>
<dbReference type="PANTHER" id="PTHR24421:SF10">
    <property type="entry name" value="NITRATE_NITRITE SENSOR PROTEIN NARQ"/>
    <property type="match status" value="1"/>
</dbReference>
<reference evidence="14 15" key="1">
    <citation type="journal article" date="2014" name="Curr. Microbiol.">
        <title>Spirosoma radiotolerans sp. nov., a gamma-radiation-resistant bacterium isolated from gamma ray-irradiated soil.</title>
        <authorList>
            <person name="Lee J.J."/>
            <person name="Srinivasan S."/>
            <person name="Lim S."/>
            <person name="Joe M."/>
            <person name="Im S."/>
            <person name="Bae S.I."/>
            <person name="Park K.R."/>
            <person name="Han J.H."/>
            <person name="Park S.H."/>
            <person name="Joo B.M."/>
            <person name="Park S.J."/>
            <person name="Kim M.K."/>
        </authorList>
    </citation>
    <scope>NUCLEOTIDE SEQUENCE [LARGE SCALE GENOMIC DNA]</scope>
    <source>
        <strain evidence="14 15">DG5A</strain>
    </source>
</reference>
<gene>
    <name evidence="14" type="ORF">SD10_05755</name>
</gene>
<dbReference type="Pfam" id="PF07730">
    <property type="entry name" value="HisKA_3"/>
    <property type="match status" value="1"/>
</dbReference>
<keyword evidence="12" id="KW-0812">Transmembrane</keyword>
<name>A0A0E3ZUI8_9BACT</name>
<dbReference type="Proteomes" id="UP000033054">
    <property type="component" value="Chromosome"/>
</dbReference>
<dbReference type="GO" id="GO:0005524">
    <property type="term" value="F:ATP binding"/>
    <property type="evidence" value="ECO:0007669"/>
    <property type="project" value="UniProtKB-KW"/>
</dbReference>
<dbReference type="Gene3D" id="3.30.565.10">
    <property type="entry name" value="Histidine kinase-like ATPase, C-terminal domain"/>
    <property type="match status" value="1"/>
</dbReference>
<dbReference type="InterPro" id="IPR011712">
    <property type="entry name" value="Sig_transdc_His_kin_sub3_dim/P"/>
</dbReference>
<keyword evidence="5" id="KW-0547">Nucleotide-binding</keyword>
<sequence length="645" mass="72650">MKNISLLVYFCYLVTGPYTVRAQVPQTLDSVTVYLKNHTSQDTNYVRALNVMGRELHSTANPDYKRADSVLQLSEQLAMKLQYGLGLAKAYTNRASIYYLTDRPQQALEYFQKALTIAETHKLNPRFICGAISNIAAALSKLGQYDKVVAMELRSLRLQEQYNVQPRIATTYGGIGNAFRELNKPREALPYYRQALALMKTTKNTSGMGIIENNIGICYDNLKQYDKSLPYYKQGLKHAQEAKFELLQADILVNIGLALKLSKRPEEGIPFVKRSLAIAQKQGHQAGMATACFNLGQLYEELKQYTPAETYMLKALQSARERNNKEQINNYTQGLADLYGGMKNFQQAYAFQLERNQHIDSMTTVRTTAEVQRLVAHYKSQQKQDQINLLRQQAQIREEELTNKRLQTNALLIGGLLTLLLGAAVSAWLLNRARLRRLQEAQTLRKQIAHDLHDEVGSTLSSISLLSGMVKGLIAQNRPESVERAIQKINTDARQILEAMDEIIWTINPGNDSLHRIAIRLQEYAQPLMESKGIRFSLVAEPALEGLPISMEVRRNLYLIGKEAINNLVKYSQASQATLRFEHQKEQLKVVIEDNGRGFDPAQPSQRTGQSSMQQRAKAMGGSLEVHSAPEQGTSLVLITSLVAQ</sequence>
<dbReference type="Pfam" id="PF02518">
    <property type="entry name" value="HATPase_c"/>
    <property type="match status" value="1"/>
</dbReference>
<keyword evidence="12" id="KW-0472">Membrane</keyword>
<keyword evidence="4" id="KW-0808">Transferase</keyword>
<dbReference type="PANTHER" id="PTHR24421">
    <property type="entry name" value="NITRATE/NITRITE SENSOR PROTEIN NARX-RELATED"/>
    <property type="match status" value="1"/>
</dbReference>
<dbReference type="InterPro" id="IPR036890">
    <property type="entry name" value="HATPase_C_sf"/>
</dbReference>
<keyword evidence="6" id="KW-0418">Kinase</keyword>
<evidence type="ECO:0000256" key="4">
    <source>
        <dbReference type="ARBA" id="ARBA00022679"/>
    </source>
</evidence>
<evidence type="ECO:0000256" key="3">
    <source>
        <dbReference type="ARBA" id="ARBA00022553"/>
    </source>
</evidence>
<dbReference type="GO" id="GO:0016020">
    <property type="term" value="C:membrane"/>
    <property type="evidence" value="ECO:0007669"/>
    <property type="project" value="InterPro"/>
</dbReference>
<dbReference type="InterPro" id="IPR003594">
    <property type="entry name" value="HATPase_dom"/>
</dbReference>
<dbReference type="SUPFAM" id="SSF48452">
    <property type="entry name" value="TPR-like"/>
    <property type="match status" value="2"/>
</dbReference>
<dbReference type="STRING" id="1379870.SD10_05755"/>
<keyword evidence="3" id="KW-0597">Phosphoprotein</keyword>
<evidence type="ECO:0000256" key="12">
    <source>
        <dbReference type="SAM" id="Phobius"/>
    </source>
</evidence>
<keyword evidence="12" id="KW-1133">Transmembrane helix</keyword>
<dbReference type="PATRIC" id="fig|1379870.5.peg.1248"/>
<dbReference type="AlphaFoldDB" id="A0A0E3ZUI8"/>
<dbReference type="GO" id="GO:0046983">
    <property type="term" value="F:protein dimerization activity"/>
    <property type="evidence" value="ECO:0007669"/>
    <property type="project" value="InterPro"/>
</dbReference>
<dbReference type="InterPro" id="IPR005467">
    <property type="entry name" value="His_kinase_dom"/>
</dbReference>
<keyword evidence="7" id="KW-0067">ATP-binding</keyword>
<feature type="repeat" description="TPR" evidence="9">
    <location>
        <begin position="169"/>
        <end position="202"/>
    </location>
</feature>
<evidence type="ECO:0000256" key="8">
    <source>
        <dbReference type="ARBA" id="ARBA00023012"/>
    </source>
</evidence>
<feature type="region of interest" description="Disordered" evidence="11">
    <location>
        <begin position="595"/>
        <end position="621"/>
    </location>
</feature>
<dbReference type="CDD" id="cd16917">
    <property type="entry name" value="HATPase_UhpB-NarQ-NarX-like"/>
    <property type="match status" value="1"/>
</dbReference>
<dbReference type="SMART" id="SM00028">
    <property type="entry name" value="TPR"/>
    <property type="match status" value="6"/>
</dbReference>
<evidence type="ECO:0000256" key="5">
    <source>
        <dbReference type="ARBA" id="ARBA00022741"/>
    </source>
</evidence>
<proteinExistence type="predicted"/>
<evidence type="ECO:0000313" key="15">
    <source>
        <dbReference type="Proteomes" id="UP000033054"/>
    </source>
</evidence>
<dbReference type="Gene3D" id="1.20.5.1930">
    <property type="match status" value="1"/>
</dbReference>
<feature type="repeat" description="TPR" evidence="9">
    <location>
        <begin position="88"/>
        <end position="121"/>
    </location>
</feature>
<feature type="coiled-coil region" evidence="10">
    <location>
        <begin position="380"/>
        <end position="409"/>
    </location>
</feature>
<dbReference type="InterPro" id="IPR050482">
    <property type="entry name" value="Sensor_HK_TwoCompSys"/>
</dbReference>
<evidence type="ECO:0000256" key="9">
    <source>
        <dbReference type="PROSITE-ProRule" id="PRU00339"/>
    </source>
</evidence>
<keyword evidence="8" id="KW-0902">Two-component regulatory system</keyword>
<keyword evidence="9" id="KW-0802">TPR repeat</keyword>
<keyword evidence="15" id="KW-1185">Reference proteome</keyword>
<protein>
    <recommendedName>
        <fullName evidence="2">histidine kinase</fullName>
        <ecNumber evidence="2">2.7.13.3</ecNumber>
    </recommendedName>
</protein>
<dbReference type="KEGG" id="srd:SD10_05755"/>
<dbReference type="Pfam" id="PF00515">
    <property type="entry name" value="TPR_1"/>
    <property type="match status" value="1"/>
</dbReference>
<dbReference type="GO" id="GO:0000155">
    <property type="term" value="F:phosphorelay sensor kinase activity"/>
    <property type="evidence" value="ECO:0007669"/>
    <property type="project" value="InterPro"/>
</dbReference>
<keyword evidence="10" id="KW-0175">Coiled coil</keyword>
<dbReference type="Gene3D" id="1.25.40.10">
    <property type="entry name" value="Tetratricopeptide repeat domain"/>
    <property type="match status" value="2"/>
</dbReference>
<dbReference type="Pfam" id="PF13181">
    <property type="entry name" value="TPR_8"/>
    <property type="match status" value="1"/>
</dbReference>
<dbReference type="InterPro" id="IPR019734">
    <property type="entry name" value="TPR_rpt"/>
</dbReference>
<dbReference type="RefSeq" id="WP_046376087.1">
    <property type="nucleotide sequence ID" value="NZ_CP010429.1"/>
</dbReference>
<dbReference type="Pfam" id="PF13424">
    <property type="entry name" value="TPR_12"/>
    <property type="match status" value="2"/>
</dbReference>
<evidence type="ECO:0000256" key="7">
    <source>
        <dbReference type="ARBA" id="ARBA00022840"/>
    </source>
</evidence>
<dbReference type="PROSITE" id="PS50109">
    <property type="entry name" value="HIS_KIN"/>
    <property type="match status" value="1"/>
</dbReference>
<feature type="compositionally biased region" description="Polar residues" evidence="11">
    <location>
        <begin position="603"/>
        <end position="615"/>
    </location>
</feature>
<evidence type="ECO:0000256" key="1">
    <source>
        <dbReference type="ARBA" id="ARBA00000085"/>
    </source>
</evidence>
<dbReference type="InterPro" id="IPR011990">
    <property type="entry name" value="TPR-like_helical_dom_sf"/>
</dbReference>
<feature type="transmembrane region" description="Helical" evidence="12">
    <location>
        <begin position="410"/>
        <end position="430"/>
    </location>
</feature>
<evidence type="ECO:0000256" key="11">
    <source>
        <dbReference type="SAM" id="MobiDB-lite"/>
    </source>
</evidence>
<dbReference type="OrthoDB" id="1523646at2"/>
<evidence type="ECO:0000256" key="6">
    <source>
        <dbReference type="ARBA" id="ARBA00022777"/>
    </source>
</evidence>
<dbReference type="PROSITE" id="PS50005">
    <property type="entry name" value="TPR"/>
    <property type="match status" value="2"/>
</dbReference>
<evidence type="ECO:0000259" key="13">
    <source>
        <dbReference type="PROSITE" id="PS50109"/>
    </source>
</evidence>
<evidence type="ECO:0000256" key="10">
    <source>
        <dbReference type="SAM" id="Coils"/>
    </source>
</evidence>
<evidence type="ECO:0000313" key="14">
    <source>
        <dbReference type="EMBL" id="AKD54490.1"/>
    </source>
</evidence>
<organism evidence="14 15">
    <name type="scientific">Spirosoma radiotolerans</name>
    <dbReference type="NCBI Taxonomy" id="1379870"/>
    <lineage>
        <taxon>Bacteria</taxon>
        <taxon>Pseudomonadati</taxon>
        <taxon>Bacteroidota</taxon>
        <taxon>Cytophagia</taxon>
        <taxon>Cytophagales</taxon>
        <taxon>Cytophagaceae</taxon>
        <taxon>Spirosoma</taxon>
    </lineage>
</organism>
<dbReference type="HOGENOM" id="CLU_000445_106_2_10"/>
<dbReference type="EC" id="2.7.13.3" evidence="2"/>
<dbReference type="SUPFAM" id="SSF55874">
    <property type="entry name" value="ATPase domain of HSP90 chaperone/DNA topoisomerase II/histidine kinase"/>
    <property type="match status" value="1"/>
</dbReference>
<comment type="catalytic activity">
    <reaction evidence="1">
        <text>ATP + protein L-histidine = ADP + protein N-phospho-L-histidine.</text>
        <dbReference type="EC" id="2.7.13.3"/>
    </reaction>
</comment>
<feature type="domain" description="Histidine kinase" evidence="13">
    <location>
        <begin position="447"/>
        <end position="644"/>
    </location>
</feature>